<dbReference type="HOGENOM" id="CLU_3032191_0_0_1"/>
<dbReference type="AlphaFoldDB" id="A0A0D2HUJ2"/>
<sequence>MEAYSAFSTLPKTIQPNPPVSFEEALRYSTSPFVTNLNILTVMFAGSPASYVDHF</sequence>
<evidence type="ECO:0000313" key="1">
    <source>
        <dbReference type="EMBL" id="KIW88214.1"/>
    </source>
</evidence>
<evidence type="ECO:0000313" key="2">
    <source>
        <dbReference type="Proteomes" id="UP000053789"/>
    </source>
</evidence>
<accession>A0A0D2HUJ2</accession>
<name>A0A0D2HUJ2_CLAB1</name>
<dbReference type="Proteomes" id="UP000053789">
    <property type="component" value="Unassembled WGS sequence"/>
</dbReference>
<protein>
    <submittedName>
        <fullName evidence="1">Uncharacterized protein</fullName>
    </submittedName>
</protein>
<proteinExistence type="predicted"/>
<dbReference type="VEuPathDB" id="FungiDB:Z519_11325"/>
<dbReference type="GeneID" id="27704253"/>
<organism evidence="1 2">
    <name type="scientific">Cladophialophora bantiana (strain ATCC 10958 / CBS 173.52 / CDC B-1940 / NIH 8579)</name>
    <name type="common">Xylohypha bantiana</name>
    <dbReference type="NCBI Taxonomy" id="1442370"/>
    <lineage>
        <taxon>Eukaryota</taxon>
        <taxon>Fungi</taxon>
        <taxon>Dikarya</taxon>
        <taxon>Ascomycota</taxon>
        <taxon>Pezizomycotina</taxon>
        <taxon>Eurotiomycetes</taxon>
        <taxon>Chaetothyriomycetidae</taxon>
        <taxon>Chaetothyriales</taxon>
        <taxon>Herpotrichiellaceae</taxon>
        <taxon>Cladophialophora</taxon>
    </lineage>
</organism>
<gene>
    <name evidence="1" type="ORF">Z519_11325</name>
</gene>
<dbReference type="EMBL" id="KN847000">
    <property type="protein sequence ID" value="KIW88214.1"/>
    <property type="molecule type" value="Genomic_DNA"/>
</dbReference>
<reference evidence="1" key="1">
    <citation type="submission" date="2015-01" db="EMBL/GenBank/DDBJ databases">
        <title>The Genome Sequence of Cladophialophora bantiana CBS 173.52.</title>
        <authorList>
            <consortium name="The Broad Institute Genomics Platform"/>
            <person name="Cuomo C."/>
            <person name="de Hoog S."/>
            <person name="Gorbushina A."/>
            <person name="Stielow B."/>
            <person name="Teixiera M."/>
            <person name="Abouelleil A."/>
            <person name="Chapman S.B."/>
            <person name="Priest M."/>
            <person name="Young S.K."/>
            <person name="Wortman J."/>
            <person name="Nusbaum C."/>
            <person name="Birren B."/>
        </authorList>
    </citation>
    <scope>NUCLEOTIDE SEQUENCE [LARGE SCALE GENOMIC DNA]</scope>
    <source>
        <strain evidence="1">CBS 173.52</strain>
    </source>
</reference>
<dbReference type="RefSeq" id="XP_016614883.1">
    <property type="nucleotide sequence ID" value="XM_016769037.1"/>
</dbReference>
<keyword evidence="2" id="KW-1185">Reference proteome</keyword>